<dbReference type="Proteomes" id="UP001589628">
    <property type="component" value="Unassembled WGS sequence"/>
</dbReference>
<gene>
    <name evidence="2" type="ORF">ACFFLH_13060</name>
</gene>
<dbReference type="SUPFAM" id="SSF54909">
    <property type="entry name" value="Dimeric alpha+beta barrel"/>
    <property type="match status" value="1"/>
</dbReference>
<evidence type="ECO:0000259" key="1">
    <source>
        <dbReference type="Pfam" id="PF07045"/>
    </source>
</evidence>
<proteinExistence type="predicted"/>
<accession>A0ABV5ZDJ3</accession>
<evidence type="ECO:0000313" key="2">
    <source>
        <dbReference type="EMBL" id="MFB9887343.1"/>
    </source>
</evidence>
<dbReference type="PANTHER" id="PTHR41521:SF4">
    <property type="entry name" value="BLR0684 PROTEIN"/>
    <property type="match status" value="1"/>
</dbReference>
<reference evidence="2 3" key="1">
    <citation type="submission" date="2024-09" db="EMBL/GenBank/DDBJ databases">
        <authorList>
            <person name="Sun Q."/>
            <person name="Mori K."/>
        </authorList>
    </citation>
    <scope>NUCLEOTIDE SEQUENCE [LARGE SCALE GENOMIC DNA]</scope>
    <source>
        <strain evidence="2 3">ATCC 51285</strain>
    </source>
</reference>
<dbReference type="PANTHER" id="PTHR41521">
    <property type="match status" value="1"/>
</dbReference>
<feature type="domain" description="DUF1330" evidence="1">
    <location>
        <begin position="7"/>
        <end position="89"/>
    </location>
</feature>
<organism evidence="2 3">
    <name type="scientific">Balneatrix alpica</name>
    <dbReference type="NCBI Taxonomy" id="75684"/>
    <lineage>
        <taxon>Bacteria</taxon>
        <taxon>Pseudomonadati</taxon>
        <taxon>Pseudomonadota</taxon>
        <taxon>Gammaproteobacteria</taxon>
        <taxon>Oceanospirillales</taxon>
        <taxon>Balneatrichaceae</taxon>
        <taxon>Balneatrix</taxon>
    </lineage>
</organism>
<comment type="caution">
    <text evidence="2">The sequence shown here is derived from an EMBL/GenBank/DDBJ whole genome shotgun (WGS) entry which is preliminary data.</text>
</comment>
<dbReference type="InterPro" id="IPR011008">
    <property type="entry name" value="Dimeric_a/b-barrel"/>
</dbReference>
<keyword evidence="3" id="KW-1185">Reference proteome</keyword>
<dbReference type="EMBL" id="JBHLZN010000004">
    <property type="protein sequence ID" value="MFB9887343.1"/>
    <property type="molecule type" value="Genomic_DNA"/>
</dbReference>
<dbReference type="InterPro" id="IPR010753">
    <property type="entry name" value="DUF1330"/>
</dbReference>
<evidence type="ECO:0000313" key="3">
    <source>
        <dbReference type="Proteomes" id="UP001589628"/>
    </source>
</evidence>
<name>A0ABV5ZDJ3_9GAMM</name>
<protein>
    <submittedName>
        <fullName evidence="2">DUF1330 domain-containing protein</fullName>
    </submittedName>
</protein>
<dbReference type="Pfam" id="PF07045">
    <property type="entry name" value="DUF1330"/>
    <property type="match status" value="1"/>
</dbReference>
<dbReference type="Gene3D" id="3.30.70.100">
    <property type="match status" value="1"/>
</dbReference>
<dbReference type="RefSeq" id="WP_081414491.1">
    <property type="nucleotide sequence ID" value="NZ_JBHLZN010000004.1"/>
</dbReference>
<sequence length="96" mass="10998">MIDSRKNISDPSWVKNYLVKVAQLISKFSGKYITRTSSIELLEGCDRPQYSLVAEFPTKEKAMEFYHSEEYAPYKKARQEGSISKFLLVPIENASA</sequence>